<feature type="region of interest" description="Disordered" evidence="2">
    <location>
        <begin position="32"/>
        <end position="101"/>
    </location>
</feature>
<dbReference type="Proteomes" id="UP000759537">
    <property type="component" value="Unassembled WGS sequence"/>
</dbReference>
<feature type="compositionally biased region" description="Basic and acidic residues" evidence="2">
    <location>
        <begin position="161"/>
        <end position="180"/>
    </location>
</feature>
<organism evidence="3 4">
    <name type="scientific">Russula ochroleuca</name>
    <dbReference type="NCBI Taxonomy" id="152965"/>
    <lineage>
        <taxon>Eukaryota</taxon>
        <taxon>Fungi</taxon>
        <taxon>Dikarya</taxon>
        <taxon>Basidiomycota</taxon>
        <taxon>Agaricomycotina</taxon>
        <taxon>Agaricomycetes</taxon>
        <taxon>Russulales</taxon>
        <taxon>Russulaceae</taxon>
        <taxon>Russula</taxon>
    </lineage>
</organism>
<feature type="compositionally biased region" description="Basic and acidic residues" evidence="2">
    <location>
        <begin position="199"/>
        <end position="208"/>
    </location>
</feature>
<evidence type="ECO:0000313" key="3">
    <source>
        <dbReference type="EMBL" id="KAF8486118.1"/>
    </source>
</evidence>
<evidence type="ECO:0000313" key="4">
    <source>
        <dbReference type="Proteomes" id="UP000759537"/>
    </source>
</evidence>
<gene>
    <name evidence="3" type="ORF">DFH94DRAFT_710614</name>
</gene>
<evidence type="ECO:0000256" key="2">
    <source>
        <dbReference type="SAM" id="MobiDB-lite"/>
    </source>
</evidence>
<sequence>MMPFKANIRVQVPKGTSVELFALKRPFASLLSPDRSTLDGTLPRAHSLPALPSQSDNLARGRGAARKRRGDQSSPSVSTERSPNDKSNHSPQSSRVEPSNAVLASIRRELDATRSELARYRSDATKLAEKYNALERALEEANDAVRSRDKQIEDLKRERDYAMADRKPRRSIRDLDRRALGFDARQSSGTRSPSSRTAYDSDHDHELDDLSSLKSAGSYRGRRNKSLPPAPRVVKATYHDEHPPPGGEIFLNKTDSWSGVQVIQAVQDLNSEILQLSAGATESVTIQGREKTSQARMNQATKGVSSRLGAPFARLLASRDHSEEPTLLQFGLQACVATCVKRLLGVFCVGLPLQTNDLFLQIHTHMHATEPQATSARWRALTLGHLRTLNPQLEEAAVQDFITQILRAWADVLVLCGCAPSELTPDRLRTRFGAQTQRVVHSACALAQILHEDIMSTNFEVTLSEQGRSFNPSCMTNAFGTFGESSGAVLCSTELGLRCVTKKNARAAADGLIEGYVDSTMLLLPKVILEGVADVLDGKDGTDQY</sequence>
<keyword evidence="1" id="KW-0175">Coiled coil</keyword>
<reference evidence="3" key="2">
    <citation type="journal article" date="2020" name="Nat. Commun.">
        <title>Large-scale genome sequencing of mycorrhizal fungi provides insights into the early evolution of symbiotic traits.</title>
        <authorList>
            <person name="Miyauchi S."/>
            <person name="Kiss E."/>
            <person name="Kuo A."/>
            <person name="Drula E."/>
            <person name="Kohler A."/>
            <person name="Sanchez-Garcia M."/>
            <person name="Morin E."/>
            <person name="Andreopoulos B."/>
            <person name="Barry K.W."/>
            <person name="Bonito G."/>
            <person name="Buee M."/>
            <person name="Carver A."/>
            <person name="Chen C."/>
            <person name="Cichocki N."/>
            <person name="Clum A."/>
            <person name="Culley D."/>
            <person name="Crous P.W."/>
            <person name="Fauchery L."/>
            <person name="Girlanda M."/>
            <person name="Hayes R.D."/>
            <person name="Keri Z."/>
            <person name="LaButti K."/>
            <person name="Lipzen A."/>
            <person name="Lombard V."/>
            <person name="Magnuson J."/>
            <person name="Maillard F."/>
            <person name="Murat C."/>
            <person name="Nolan M."/>
            <person name="Ohm R.A."/>
            <person name="Pangilinan J."/>
            <person name="Pereira M.F."/>
            <person name="Perotto S."/>
            <person name="Peter M."/>
            <person name="Pfister S."/>
            <person name="Riley R."/>
            <person name="Sitrit Y."/>
            <person name="Stielow J.B."/>
            <person name="Szollosi G."/>
            <person name="Zifcakova L."/>
            <person name="Stursova M."/>
            <person name="Spatafora J.W."/>
            <person name="Tedersoo L."/>
            <person name="Vaario L.M."/>
            <person name="Yamada A."/>
            <person name="Yan M."/>
            <person name="Wang P."/>
            <person name="Xu J."/>
            <person name="Bruns T."/>
            <person name="Baldrian P."/>
            <person name="Vilgalys R."/>
            <person name="Dunand C."/>
            <person name="Henrissat B."/>
            <person name="Grigoriev I.V."/>
            <person name="Hibbett D."/>
            <person name="Nagy L.G."/>
            <person name="Martin F.M."/>
        </authorList>
    </citation>
    <scope>NUCLEOTIDE SEQUENCE</scope>
    <source>
        <strain evidence="3">Prilba</strain>
    </source>
</reference>
<name>A0A9P5N4I5_9AGAM</name>
<protein>
    <submittedName>
        <fullName evidence="3">Uncharacterized protein</fullName>
    </submittedName>
</protein>
<feature type="compositionally biased region" description="Polar residues" evidence="2">
    <location>
        <begin position="72"/>
        <end position="81"/>
    </location>
</feature>
<dbReference type="EMBL" id="WHVB01000002">
    <property type="protein sequence ID" value="KAF8486118.1"/>
    <property type="molecule type" value="Genomic_DNA"/>
</dbReference>
<dbReference type="OrthoDB" id="3173171at2759"/>
<feature type="compositionally biased region" description="Polar residues" evidence="2">
    <location>
        <begin position="185"/>
        <end position="198"/>
    </location>
</feature>
<comment type="caution">
    <text evidence="3">The sequence shown here is derived from an EMBL/GenBank/DDBJ whole genome shotgun (WGS) entry which is preliminary data.</text>
</comment>
<keyword evidence="4" id="KW-1185">Reference proteome</keyword>
<evidence type="ECO:0000256" key="1">
    <source>
        <dbReference type="SAM" id="Coils"/>
    </source>
</evidence>
<reference evidence="3" key="1">
    <citation type="submission" date="2019-10" db="EMBL/GenBank/DDBJ databases">
        <authorList>
            <consortium name="DOE Joint Genome Institute"/>
            <person name="Kuo A."/>
            <person name="Miyauchi S."/>
            <person name="Kiss E."/>
            <person name="Drula E."/>
            <person name="Kohler A."/>
            <person name="Sanchez-Garcia M."/>
            <person name="Andreopoulos B."/>
            <person name="Barry K.W."/>
            <person name="Bonito G."/>
            <person name="Buee M."/>
            <person name="Carver A."/>
            <person name="Chen C."/>
            <person name="Cichocki N."/>
            <person name="Clum A."/>
            <person name="Culley D."/>
            <person name="Crous P.W."/>
            <person name="Fauchery L."/>
            <person name="Girlanda M."/>
            <person name="Hayes R."/>
            <person name="Keri Z."/>
            <person name="LaButti K."/>
            <person name="Lipzen A."/>
            <person name="Lombard V."/>
            <person name="Magnuson J."/>
            <person name="Maillard F."/>
            <person name="Morin E."/>
            <person name="Murat C."/>
            <person name="Nolan M."/>
            <person name="Ohm R."/>
            <person name="Pangilinan J."/>
            <person name="Pereira M."/>
            <person name="Perotto S."/>
            <person name="Peter M."/>
            <person name="Riley R."/>
            <person name="Sitrit Y."/>
            <person name="Stielow B."/>
            <person name="Szollosi G."/>
            <person name="Zifcakova L."/>
            <person name="Stursova M."/>
            <person name="Spatafora J.W."/>
            <person name="Tedersoo L."/>
            <person name="Vaario L.-M."/>
            <person name="Yamada A."/>
            <person name="Yan M."/>
            <person name="Wang P."/>
            <person name="Xu J."/>
            <person name="Bruns T."/>
            <person name="Baldrian P."/>
            <person name="Vilgalys R."/>
            <person name="Henrissat B."/>
            <person name="Grigoriev I.V."/>
            <person name="Hibbett D."/>
            <person name="Nagy L.G."/>
            <person name="Martin F.M."/>
        </authorList>
    </citation>
    <scope>NUCLEOTIDE SEQUENCE</scope>
    <source>
        <strain evidence="3">Prilba</strain>
    </source>
</reference>
<accession>A0A9P5N4I5</accession>
<feature type="region of interest" description="Disordered" evidence="2">
    <location>
        <begin position="161"/>
        <end position="231"/>
    </location>
</feature>
<feature type="coiled-coil region" evidence="1">
    <location>
        <begin position="103"/>
        <end position="158"/>
    </location>
</feature>
<dbReference type="AlphaFoldDB" id="A0A9P5N4I5"/>
<proteinExistence type="predicted"/>